<dbReference type="RefSeq" id="WP_274353824.1">
    <property type="nucleotide sequence ID" value="NZ_JAQZSM010000026.1"/>
</dbReference>
<feature type="chain" id="PRO_5046664887" description="DUF4189 domain-containing protein" evidence="1">
    <location>
        <begin position="24"/>
        <end position="134"/>
    </location>
</feature>
<organism evidence="2 3">
    <name type="scientific">Roseinatronobacter alkalisoli</name>
    <dbReference type="NCBI Taxonomy" id="3028235"/>
    <lineage>
        <taxon>Bacteria</taxon>
        <taxon>Pseudomonadati</taxon>
        <taxon>Pseudomonadota</taxon>
        <taxon>Alphaproteobacteria</taxon>
        <taxon>Rhodobacterales</taxon>
        <taxon>Paracoccaceae</taxon>
        <taxon>Roseinatronobacter</taxon>
    </lineage>
</organism>
<proteinExistence type="predicted"/>
<name>A0ABT5TDE9_9RHOB</name>
<comment type="caution">
    <text evidence="2">The sequence shown here is derived from an EMBL/GenBank/DDBJ whole genome shotgun (WGS) entry which is preliminary data.</text>
</comment>
<evidence type="ECO:0000313" key="3">
    <source>
        <dbReference type="Proteomes" id="UP001431784"/>
    </source>
</evidence>
<evidence type="ECO:0000313" key="2">
    <source>
        <dbReference type="EMBL" id="MDD7973153.1"/>
    </source>
</evidence>
<evidence type="ECO:0000256" key="1">
    <source>
        <dbReference type="SAM" id="SignalP"/>
    </source>
</evidence>
<protein>
    <recommendedName>
        <fullName evidence="4">DUF4189 domain-containing protein</fullName>
    </recommendedName>
</protein>
<reference evidence="2" key="1">
    <citation type="submission" date="2023-02" db="EMBL/GenBank/DDBJ databases">
        <title>Description of Roseinatronobacter alkalisoli sp. nov., an alkaliphilic bacerium isolated from soda soil.</title>
        <authorList>
            <person name="Wei W."/>
        </authorList>
    </citation>
    <scope>NUCLEOTIDE SEQUENCE</scope>
    <source>
        <strain evidence="2">HJB301</strain>
    </source>
</reference>
<dbReference type="Proteomes" id="UP001431784">
    <property type="component" value="Unassembled WGS sequence"/>
</dbReference>
<keyword evidence="1" id="KW-0732">Signal</keyword>
<accession>A0ABT5TDE9</accession>
<feature type="signal peptide" evidence="1">
    <location>
        <begin position="1"/>
        <end position="23"/>
    </location>
</feature>
<evidence type="ECO:0008006" key="4">
    <source>
        <dbReference type="Google" id="ProtNLM"/>
    </source>
</evidence>
<dbReference type="EMBL" id="JAQZSM010000026">
    <property type="protein sequence ID" value="MDD7973153.1"/>
    <property type="molecule type" value="Genomic_DNA"/>
</dbReference>
<keyword evidence="3" id="KW-1185">Reference proteome</keyword>
<gene>
    <name evidence="2" type="ORF">PUT78_18875</name>
</gene>
<sequence>MTPRTLLPMAAALVCMSVAATYADPANLQRFELANTQITLHQHGFLNDEELATLRLVGQNEEALALFLPEGSGFGALAVAPADGFIRNGMPAASAVALSDLPDMERAKQAAIAECNSLRSGGRACEIVLEIAPR</sequence>